<dbReference type="Proteomes" id="UP000185944">
    <property type="component" value="Unassembled WGS sequence"/>
</dbReference>
<reference evidence="3 4" key="1">
    <citation type="submission" date="2016-02" db="EMBL/GenBank/DDBJ databases">
        <title>Discovery of a natural microsporidian pathogen with a broad tissue tropism in Caenorhabditis elegans.</title>
        <authorList>
            <person name="Luallen R.J."/>
            <person name="Reinke A.W."/>
            <person name="Tong L."/>
            <person name="Botts M.R."/>
            <person name="Felix M.-A."/>
            <person name="Troemel E.R."/>
        </authorList>
    </citation>
    <scope>NUCLEOTIDE SEQUENCE [LARGE SCALE GENOMIC DNA]</scope>
    <source>
        <strain evidence="3 4">JUm2807</strain>
    </source>
</reference>
<name>A0A177EBK4_9MICR</name>
<feature type="transmembrane region" description="Helical" evidence="2">
    <location>
        <begin position="156"/>
        <end position="178"/>
    </location>
</feature>
<dbReference type="Pfam" id="PF17010">
    <property type="entry name" value="DUF5092"/>
    <property type="match status" value="1"/>
</dbReference>
<dbReference type="InterPro" id="IPR031537">
    <property type="entry name" value="DUF5092"/>
</dbReference>
<protein>
    <submittedName>
        <fullName evidence="3">Uncharacterized protein</fullName>
    </submittedName>
</protein>
<keyword evidence="2" id="KW-0812">Transmembrane</keyword>
<feature type="region of interest" description="Disordered" evidence="1">
    <location>
        <begin position="186"/>
        <end position="212"/>
    </location>
</feature>
<accession>A0A177EBK4</accession>
<gene>
    <name evidence="3" type="ORF">NEDG_01407</name>
</gene>
<evidence type="ECO:0000313" key="3">
    <source>
        <dbReference type="EMBL" id="OAG29334.1"/>
    </source>
</evidence>
<dbReference type="OrthoDB" id="2189917at2759"/>
<dbReference type="VEuPathDB" id="MicrosporidiaDB:NEDG_01407"/>
<keyword evidence="2" id="KW-1133">Transmembrane helix</keyword>
<comment type="caution">
    <text evidence="3">The sequence shown here is derived from an EMBL/GenBank/DDBJ whole genome shotgun (WGS) entry which is preliminary data.</text>
</comment>
<dbReference type="AlphaFoldDB" id="A0A177EBK4"/>
<proteinExistence type="predicted"/>
<dbReference type="RefSeq" id="XP_067544013.1">
    <property type="nucleotide sequence ID" value="XM_067688825.1"/>
</dbReference>
<evidence type="ECO:0000256" key="1">
    <source>
        <dbReference type="SAM" id="MobiDB-lite"/>
    </source>
</evidence>
<organism evidence="3 4">
    <name type="scientific">Nematocida displodere</name>
    <dbReference type="NCBI Taxonomy" id="1805483"/>
    <lineage>
        <taxon>Eukaryota</taxon>
        <taxon>Fungi</taxon>
        <taxon>Fungi incertae sedis</taxon>
        <taxon>Microsporidia</taxon>
        <taxon>Nematocida</taxon>
    </lineage>
</organism>
<sequence>MNIAIEDAALPSAVVKTTEIEPFTQKSFWELCQDSFSRSVPHTIGRVETKEGTHSYYDARQLCKFLFELVISKEGRAVRMKNTSNPIDDKPIKEIVFFEILLEHPSKAVFMGTQKIFLESSAFRSRIFNRNDPFDALSINFVFKDKIPTRIKKKTLIPLCITLFIVVFLISFCTFSVMKGKNELTNKAGTGRGPARAQALPRAHQSIPRGSE</sequence>
<evidence type="ECO:0000256" key="2">
    <source>
        <dbReference type="SAM" id="Phobius"/>
    </source>
</evidence>
<keyword evidence="2" id="KW-0472">Membrane</keyword>
<evidence type="ECO:0000313" key="4">
    <source>
        <dbReference type="Proteomes" id="UP000185944"/>
    </source>
</evidence>
<dbReference type="GeneID" id="93647757"/>
<dbReference type="EMBL" id="LTDL01000041">
    <property type="protein sequence ID" value="OAG29334.1"/>
    <property type="molecule type" value="Genomic_DNA"/>
</dbReference>
<keyword evidence="4" id="KW-1185">Reference proteome</keyword>